<feature type="domain" description="Vps53 N-terminal" evidence="9">
    <location>
        <begin position="575"/>
        <end position="936"/>
    </location>
</feature>
<name>A0A0V1MAD6_9BILA</name>
<dbReference type="InterPro" id="IPR039766">
    <property type="entry name" value="Vps53"/>
</dbReference>
<keyword evidence="7" id="KW-0472">Membrane</keyword>
<comment type="subcellular location">
    <subcellularLocation>
        <location evidence="2">Endosome membrane</location>
        <topology evidence="2">Peripheral membrane protein</topology>
    </subcellularLocation>
    <subcellularLocation>
        <location evidence="1">Golgi apparatus</location>
        <location evidence="1">trans-Golgi network membrane</location>
        <topology evidence="1">Peripheral membrane protein</topology>
    </subcellularLocation>
</comment>
<reference evidence="12 13" key="1">
    <citation type="submission" date="2015-01" db="EMBL/GenBank/DDBJ databases">
        <title>Evolution of Trichinella species and genotypes.</title>
        <authorList>
            <person name="Korhonen P.K."/>
            <person name="Edoardo P."/>
            <person name="Giuseppe L.R."/>
            <person name="Gasser R.B."/>
        </authorList>
    </citation>
    <scope>NUCLEOTIDE SEQUENCE [LARGE SCALE GENOMIC DNA]</scope>
    <source>
        <strain evidence="12">ISS1980</strain>
    </source>
</reference>
<feature type="domain" description="PRORP" evidence="11">
    <location>
        <begin position="1629"/>
        <end position="1765"/>
    </location>
</feature>
<dbReference type="Pfam" id="PF16953">
    <property type="entry name" value="PRORP"/>
    <property type="match status" value="2"/>
</dbReference>
<dbReference type="GO" id="GO:0042147">
    <property type="term" value="P:retrograde transport, endosome to Golgi"/>
    <property type="evidence" value="ECO:0007669"/>
    <property type="project" value="InterPro"/>
</dbReference>
<gene>
    <name evidence="12" type="ORF">T10_7716</name>
</gene>
<keyword evidence="8" id="KW-0175">Coiled coil</keyword>
<dbReference type="InterPro" id="IPR007234">
    <property type="entry name" value="Vps53_N"/>
</dbReference>
<evidence type="ECO:0000256" key="2">
    <source>
        <dbReference type="ARBA" id="ARBA00004481"/>
    </source>
</evidence>
<dbReference type="Proteomes" id="UP000054843">
    <property type="component" value="Unassembled WGS sequence"/>
</dbReference>
<evidence type="ECO:0000256" key="1">
    <source>
        <dbReference type="ARBA" id="ARBA00004150"/>
    </source>
</evidence>
<dbReference type="GO" id="GO:0005829">
    <property type="term" value="C:cytosol"/>
    <property type="evidence" value="ECO:0007669"/>
    <property type="project" value="GOC"/>
</dbReference>
<evidence type="ECO:0000259" key="9">
    <source>
        <dbReference type="Pfam" id="PF04100"/>
    </source>
</evidence>
<feature type="domain" description="PRORP" evidence="11">
    <location>
        <begin position="301"/>
        <end position="474"/>
    </location>
</feature>
<proteinExistence type="inferred from homology"/>
<evidence type="ECO:0000259" key="10">
    <source>
        <dbReference type="Pfam" id="PF16854"/>
    </source>
</evidence>
<comment type="caution">
    <text evidence="12">The sequence shown here is derived from an EMBL/GenBank/DDBJ whole genome shotgun (WGS) entry which is preliminary data.</text>
</comment>
<evidence type="ECO:0000256" key="8">
    <source>
        <dbReference type="SAM" id="Coils"/>
    </source>
</evidence>
<evidence type="ECO:0000259" key="11">
    <source>
        <dbReference type="Pfam" id="PF16953"/>
    </source>
</evidence>
<dbReference type="Pfam" id="PF04100">
    <property type="entry name" value="Vps53_N"/>
    <property type="match status" value="1"/>
</dbReference>
<dbReference type="Gene3D" id="3.40.50.11980">
    <property type="match status" value="2"/>
</dbReference>
<evidence type="ECO:0000256" key="4">
    <source>
        <dbReference type="ARBA" id="ARBA00014103"/>
    </source>
</evidence>
<sequence>MFVLALRRFAVHLGCFRRRFESKKQFTCYLLRFCSASTGMDPILRMDTKSKVLYQTIHSYIVHNDIVSNDDWHYFRRMLLESSDKQNTVDCAVLKVLEQNCYFDLGMSYISYLFGTGLDNPITIKQAVYFLEQCYVKSFENFESRMANELLDHILVMEKSFPNFFTYQKAIVLCLCGDFDELSSMWSNVLDGPTKCRLMSTVFIAACRYRCIGWIWSLTVKSPFTLSASCHVEMAKYLEETIFNGGESTSISALDSYVDFYDRSQCFTFDESAVESFKNYFASFTRIKWSVDCGIVTDKFCCSCCGSTLKHLTLSDEEFKSLKDDVIKRIVFGNDLYRQTTPEEFVRFQQFLNINGPFDVVVHGCNIAYLGDPASNDVQIRRITRLVRVLRFELNFKNILVVGREHFMRFAADPLRTMAKLFSVSNLTTDDMYVITAAMNSGKHCYVVSKDLVQMHCHKLMPLNQNYFYRWRDMRLMFSEQTEPNCPRHKMLQFPKPLCNNVERNFMGSRYHFLYRPHEADEFDHCHVKNVIDSEEQKPKWLRMMDLQTPVRFSETVQSALDSVADPEDPFNKPDFCVLSYINHLFPTEPRHVGQVMADVQRQINQVDQEISEILEKQSVAQLDSEALLQQTKQAMRELFAQIMDIKRQTDMSETTVKEITHDIRQLDLAKKNLTASITTLNHLHMLVSGLESLESFVKTKNFRDISNLLPGIQNVLEHFSQYMTVPQIKALSDQVNSIRAELADLTTAELKRYFSGGFKKASGQQSVPIEDVCLVLSVLDQAVREGLIGWLIDQQLAEYKILFDDTQDDAWLDKIDLRFSWFRDCLIEFERKHAGLLPAEWDVACKFAAEFFQLTGSMLDQVMEKRCVEMDAKLLLFAVQRAANFEALMARRFPGRGEALFQGTLVGRFQKRMSIYTASLDKTLNDLIDQLVGKFKEVGPPSAEYGCAAVAIPTSSDLFVFYKKCIQQLLQLGMNANILVDLSRLFKKYLHEYAQRCLTGVLPKIASSHSTTTAGLLQSFLKEGDMPRLSNDEIYLVCCVLITAEFCAETSHQLQEKLKEKAGDLAMHEAFDFTNEREMFHGVVSSCVQVLVQDLESACEPALQTMTKMQWANVDSVGDESRYVASIRQHGRQCVVRIRDCLGQARKYFMQFCFRFVNAFVPKFINAILRCRPVSVTGAEQLLLDTHALKTELVNLPVLESAAGRKPPEAFTKLVIKGMNKAEMILKLVMAPVDDPGTFVEHYINFLPESDVVEFQKILDMKSVRKNEQTTIMDIFREKKAALDINNDLSAEGGVACDAVLSSGDNSNLDSRIRKLEKLSYCGHEPAGHQFSFPPESHGATLRWKRHSPVASGGIAPSAEHFYRKYRFINAQIKSRLKLLESSFATTQILFCLNCMDPILCMDTISKALYQTIHSYIVHNDIVSYEDWDYFRRMLLDSSDKQNTVDCAVLKVLEQNCYFDLGMFYISYLFDTGLDNPTTIKQAVHFLEQCYLKSFENFDSKVANELLDHILIMEKSFPNFFTYQKAIVLCLCGEFDKFSSMWSNVLDSPTKCRLMSTIFIAACRYLCIGWIWPLTMKCPFTLSASCHVEMAKYLVKTICSSDEWTSKGALDQYVDFYDRSQCFTFDESAVESFKNYFARFLNINGPFDVVVHGCNIAYLGDPASNDVQIRRITRLVRVLRFELNFKNILVVGREHFMRFAADPLRTMSKLFSVSNLTTDDMYVITAAMNSGKHCYVVSKDLVQMHCHKLMPLNQNYFYRWRDMRLMFSEQTEPNCPRHKMLQFPKPLCNNVERNFMGSSYHFLYRPNEADEFDHCHVKKTIMSDSDEQKPKWLGMIDLQTPVRFSETVQSALDSVADPEDPFNKPDFCVLSYINHLFPTDPSPKV</sequence>
<accession>A0A0V1MAD6</accession>
<dbReference type="OrthoDB" id="10261632at2759"/>
<evidence type="ECO:0000313" key="12">
    <source>
        <dbReference type="EMBL" id="KRZ68618.1"/>
    </source>
</evidence>
<dbReference type="EMBL" id="JYDO01000159">
    <property type="protein sequence ID" value="KRZ68618.1"/>
    <property type="molecule type" value="Genomic_DNA"/>
</dbReference>
<dbReference type="GO" id="GO:0000938">
    <property type="term" value="C:GARP complex"/>
    <property type="evidence" value="ECO:0007669"/>
    <property type="project" value="InterPro"/>
</dbReference>
<comment type="similarity">
    <text evidence="3">Belongs to the VPS53 family.</text>
</comment>
<evidence type="ECO:0000256" key="5">
    <source>
        <dbReference type="ARBA" id="ARBA00022753"/>
    </source>
</evidence>
<feature type="coiled-coil region" evidence="8">
    <location>
        <begin position="597"/>
        <end position="649"/>
    </location>
</feature>
<evidence type="ECO:0000256" key="3">
    <source>
        <dbReference type="ARBA" id="ARBA00008628"/>
    </source>
</evidence>
<evidence type="ECO:0000256" key="7">
    <source>
        <dbReference type="ARBA" id="ARBA00023136"/>
    </source>
</evidence>
<dbReference type="InterPro" id="IPR031745">
    <property type="entry name" value="Vps53_C"/>
</dbReference>
<protein>
    <recommendedName>
        <fullName evidence="4">Vacuolar protein sorting-associated protein 53 homolog</fullName>
    </recommendedName>
</protein>
<keyword evidence="5" id="KW-0967">Endosome</keyword>
<dbReference type="Gene3D" id="1.10.357.110">
    <property type="entry name" value="Vacuolar protein sorting-associated protein 53, C-terminus"/>
    <property type="match status" value="1"/>
</dbReference>
<evidence type="ECO:0000256" key="6">
    <source>
        <dbReference type="ARBA" id="ARBA00023034"/>
    </source>
</evidence>
<evidence type="ECO:0000313" key="13">
    <source>
        <dbReference type="Proteomes" id="UP000054843"/>
    </source>
</evidence>
<dbReference type="STRING" id="268474.A0A0V1MAD6"/>
<dbReference type="InterPro" id="IPR038260">
    <property type="entry name" value="Vps53_C_sf"/>
</dbReference>
<dbReference type="GO" id="GO:0010008">
    <property type="term" value="C:endosome membrane"/>
    <property type="evidence" value="ECO:0007669"/>
    <property type="project" value="UniProtKB-SubCell"/>
</dbReference>
<feature type="domain" description="Vps53 C-terminal" evidence="10">
    <location>
        <begin position="1181"/>
        <end position="1265"/>
    </location>
</feature>
<keyword evidence="13" id="KW-1185">Reference proteome</keyword>
<dbReference type="PANTHER" id="PTHR12820:SF0">
    <property type="entry name" value="VACUOLAR PROTEIN SORTING-ASSOCIATED PROTEIN 53 HOMOLOG"/>
    <property type="match status" value="1"/>
</dbReference>
<dbReference type="PANTHER" id="PTHR12820">
    <property type="entry name" value="VACUOLAR SORTING PROTEIN 53"/>
    <property type="match status" value="1"/>
</dbReference>
<dbReference type="Pfam" id="PF16854">
    <property type="entry name" value="VPS53_C"/>
    <property type="match status" value="1"/>
</dbReference>
<organism evidence="12 13">
    <name type="scientific">Trichinella papuae</name>
    <dbReference type="NCBI Taxonomy" id="268474"/>
    <lineage>
        <taxon>Eukaryota</taxon>
        <taxon>Metazoa</taxon>
        <taxon>Ecdysozoa</taxon>
        <taxon>Nematoda</taxon>
        <taxon>Enoplea</taxon>
        <taxon>Dorylaimia</taxon>
        <taxon>Trichinellida</taxon>
        <taxon>Trichinellidae</taxon>
        <taxon>Trichinella</taxon>
    </lineage>
</organism>
<dbReference type="InterPro" id="IPR031595">
    <property type="entry name" value="PRORP_C"/>
</dbReference>
<keyword evidence="6" id="KW-0333">Golgi apparatus</keyword>